<proteinExistence type="predicted"/>
<name>A0A2N3UCU4_9BACT</name>
<evidence type="ECO:0008006" key="3">
    <source>
        <dbReference type="Google" id="ProtNLM"/>
    </source>
</evidence>
<organism evidence="1 2">
    <name type="scientific">Pontibacter ramchanderi</name>
    <dbReference type="NCBI Taxonomy" id="1179743"/>
    <lineage>
        <taxon>Bacteria</taxon>
        <taxon>Pseudomonadati</taxon>
        <taxon>Bacteroidota</taxon>
        <taxon>Cytophagia</taxon>
        <taxon>Cytophagales</taxon>
        <taxon>Hymenobacteraceae</taxon>
        <taxon>Pontibacter</taxon>
    </lineage>
</organism>
<reference evidence="1 2" key="1">
    <citation type="submission" date="2017-12" db="EMBL/GenBank/DDBJ databases">
        <title>Genomic Encyclopedia of Type Strains, Phase III (KMG-III): the genomes of soil and plant-associated and newly described type strains.</title>
        <authorList>
            <person name="Whitman W."/>
        </authorList>
    </citation>
    <scope>NUCLEOTIDE SEQUENCE [LARGE SCALE GENOMIC DNA]</scope>
    <source>
        <strain evidence="1 2">LP43</strain>
    </source>
</reference>
<dbReference type="RefSeq" id="WP_101444469.1">
    <property type="nucleotide sequence ID" value="NZ_PJMU01000002.1"/>
</dbReference>
<evidence type="ECO:0000313" key="1">
    <source>
        <dbReference type="EMBL" id="PKV67209.1"/>
    </source>
</evidence>
<dbReference type="OrthoDB" id="962520at2"/>
<evidence type="ECO:0000313" key="2">
    <source>
        <dbReference type="Proteomes" id="UP000233782"/>
    </source>
</evidence>
<dbReference type="EMBL" id="PJMU01000002">
    <property type="protein sequence ID" value="PKV67209.1"/>
    <property type="molecule type" value="Genomic_DNA"/>
</dbReference>
<gene>
    <name evidence="1" type="ORF">BD749_2350</name>
</gene>
<comment type="caution">
    <text evidence="1">The sequence shown here is derived from an EMBL/GenBank/DDBJ whole genome shotgun (WGS) entry which is preliminary data.</text>
</comment>
<dbReference type="AlphaFoldDB" id="A0A2N3UCU4"/>
<dbReference type="Proteomes" id="UP000233782">
    <property type="component" value="Unassembled WGS sequence"/>
</dbReference>
<protein>
    <recommendedName>
        <fullName evidence="3">SpoIIAA-like protein</fullName>
    </recommendedName>
</protein>
<accession>A0A2N3UCU4</accession>
<keyword evidence="2" id="KW-1185">Reference proteome</keyword>
<sequence>MNSKMPHIDSSLSAQHYVARNSCYEISFDATRNSIHYKILGFWKNEDSIPHFLKDWDKALQLVSPGFTLLIDMRTMITHPQQLNKLHEESQQKMKEAGLNRIANVMPVDRIAGLQVAESIRKIELPSHHFDTCEAAQEWLDKPMA</sequence>